<keyword evidence="2" id="KW-1185">Reference proteome</keyword>
<evidence type="ECO:0008006" key="3">
    <source>
        <dbReference type="Google" id="ProtNLM"/>
    </source>
</evidence>
<dbReference type="RefSeq" id="WP_309489555.1">
    <property type="nucleotide sequence ID" value="NZ_JAENIG010000004.1"/>
</dbReference>
<dbReference type="AlphaFoldDB" id="A0AAE2SBX6"/>
<organism evidence="1 2">
    <name type="scientific">Oceaniferula flava</name>
    <dbReference type="NCBI Taxonomy" id="2800421"/>
    <lineage>
        <taxon>Bacteria</taxon>
        <taxon>Pseudomonadati</taxon>
        <taxon>Verrucomicrobiota</taxon>
        <taxon>Verrucomicrobiia</taxon>
        <taxon>Verrucomicrobiales</taxon>
        <taxon>Verrucomicrobiaceae</taxon>
        <taxon>Oceaniferula</taxon>
    </lineage>
</organism>
<dbReference type="EMBL" id="JAENIG010000004">
    <property type="protein sequence ID" value="MBK1854944.1"/>
    <property type="molecule type" value="Genomic_DNA"/>
</dbReference>
<gene>
    <name evidence="1" type="ORF">JIN83_08230</name>
</gene>
<dbReference type="InterPro" id="IPR026337">
    <property type="entry name" value="AKG_HExxH"/>
</dbReference>
<dbReference type="Proteomes" id="UP000634206">
    <property type="component" value="Unassembled WGS sequence"/>
</dbReference>
<proteinExistence type="predicted"/>
<name>A0AAE2SBX6_9BACT</name>
<reference evidence="1" key="1">
    <citation type="submission" date="2021-01" db="EMBL/GenBank/DDBJ databases">
        <title>Modified the classification status of verrucomicrobia.</title>
        <authorList>
            <person name="Feng X."/>
        </authorList>
    </citation>
    <scope>NUCLEOTIDE SEQUENCE</scope>
    <source>
        <strain evidence="1">5K15</strain>
    </source>
</reference>
<evidence type="ECO:0000313" key="1">
    <source>
        <dbReference type="EMBL" id="MBK1854944.1"/>
    </source>
</evidence>
<protein>
    <recommendedName>
        <fullName evidence="3">HEXXH motif domain-containing protein</fullName>
    </recommendedName>
</protein>
<evidence type="ECO:0000313" key="2">
    <source>
        <dbReference type="Proteomes" id="UP000634206"/>
    </source>
</evidence>
<accession>A0AAE2SBX6</accession>
<comment type="caution">
    <text evidence="1">The sequence shown here is derived from an EMBL/GenBank/DDBJ whole genome shotgun (WGS) entry which is preliminary data.</text>
</comment>
<sequence length="332" mass="36770">MTAPLSFYPNHDIVQAFDLTTRERLVDSLNYLAEVSSEHIELSANELEQANVRIRQQSILPETLAAYYELVGAIQSGDFDEARALFQEVLNAEPASDTLKVIPYLGADDIPSIRYIRQVDTDPDNPFNIHPSSQEDFARAKQLIEESLELLQSENPALFAEITTLLKRIMLGSGPKEKGQFTFDGASAPGLWGAIVLNAVEPVDVVDMAQTLAHESCHNLLFGYCIDDQLVNNPDSERHASPLRIDPRPLDGIYHATFVLARMHYTAATLADSPRVSAELQQKACQEMKAREVGFYDGLATLKKHADYTDQGKALMDAAEAYMNKATGKQVS</sequence>
<dbReference type="NCBIfam" id="TIGR04267">
    <property type="entry name" value="mod_HExxH"/>
    <property type="match status" value="1"/>
</dbReference>